<keyword evidence="3" id="KW-0472">Membrane</keyword>
<comment type="caution">
    <text evidence="5">The sequence shown here is derived from an EMBL/GenBank/DDBJ whole genome shotgun (WGS) entry which is preliminary data.</text>
</comment>
<feature type="transmembrane region" description="Helical" evidence="3">
    <location>
        <begin position="594"/>
        <end position="612"/>
    </location>
</feature>
<dbReference type="Pfam" id="PF02369">
    <property type="entry name" value="Big_1"/>
    <property type="match status" value="1"/>
</dbReference>
<feature type="compositionally biased region" description="Low complexity" evidence="2">
    <location>
        <begin position="559"/>
        <end position="577"/>
    </location>
</feature>
<sequence length="621" mass="66052">MKIIVTLYKSFLRNILGFMKVPQNAVCNRKQGVWQTVAIEGIPSGESYIVTQTDYSGEDYSSDPANRTYSGTIIENQISEARFVNARYLPGNLTLTADPEVVPGNGTTPSQLTATLIDYEGKPVANQDVVFILPDQSEVTAKTDEQGKAVISYTPPKLETTTPEDHVITAKVDSATQGKLTDTATVTTVPAAITGVLRDNTTGEVIPNATIIVTNETSGEKHTITTDAEGAYFLPVPYGGDYTISFTQTIRINGVDESITFTQKAEVDNNVKGGELVPAEITAVGVVLLKQPEGQASLFNSELTGKMRIYLRDASGQYVKDQNGDPKAFSLQSKGAFSLDGLSAESYKMEVRYEVAPGQELTLIRNAELDVKATGELNISQELVDPYGIVTDETTGEIIEGAEVTLYYANTPRNVAKGIVPGTKVTLPEIPGFEPNDNASPTQYSDANGAYAYMVFPNTDYYLVVTKAGYETHTSPTITVDTDIVRYDVELKPVSSGGNGGGSGSDDDEDDNEDNGSDNGDNGTDDGNNGDGSVDNGTDDGNDGDGSVDNGTGDGNDGVGDVDNGTGNDNNEVGNVDNELDDAPKTGDSSASPIFYMALALMSLTTIAFCLLSGRKKKQIQ</sequence>
<accession>A0ABW5R4S6</accession>
<organism evidence="5 6">
    <name type="scientific">Paenibacillus thailandensis</name>
    <dbReference type="NCBI Taxonomy" id="393250"/>
    <lineage>
        <taxon>Bacteria</taxon>
        <taxon>Bacillati</taxon>
        <taxon>Bacillota</taxon>
        <taxon>Bacilli</taxon>
        <taxon>Bacillales</taxon>
        <taxon>Paenibacillaceae</taxon>
        <taxon>Paenibacillus</taxon>
    </lineage>
</organism>
<dbReference type="InterPro" id="IPR003344">
    <property type="entry name" value="Big_1_dom"/>
</dbReference>
<dbReference type="SMART" id="SM00634">
    <property type="entry name" value="BID_1"/>
    <property type="match status" value="1"/>
</dbReference>
<keyword evidence="3" id="KW-0812">Transmembrane</keyword>
<evidence type="ECO:0000256" key="3">
    <source>
        <dbReference type="SAM" id="Phobius"/>
    </source>
</evidence>
<dbReference type="SUPFAM" id="SSF49373">
    <property type="entry name" value="Invasin/intimin cell-adhesion fragments"/>
    <property type="match status" value="1"/>
</dbReference>
<keyword evidence="3" id="KW-1133">Transmembrane helix</keyword>
<feature type="region of interest" description="Disordered" evidence="2">
    <location>
        <begin position="491"/>
        <end position="591"/>
    </location>
</feature>
<dbReference type="Gene3D" id="2.60.40.10">
    <property type="entry name" value="Immunoglobulins"/>
    <property type="match status" value="1"/>
</dbReference>
<proteinExistence type="inferred from homology"/>
<dbReference type="EMBL" id="JBHUMY010000043">
    <property type="protein sequence ID" value="MFD2663657.1"/>
    <property type="molecule type" value="Genomic_DNA"/>
</dbReference>
<evidence type="ECO:0000259" key="4">
    <source>
        <dbReference type="PROSITE" id="PS51127"/>
    </source>
</evidence>
<feature type="compositionally biased region" description="Low complexity" evidence="2">
    <location>
        <begin position="517"/>
        <end position="536"/>
    </location>
</feature>
<dbReference type="SUPFAM" id="SSF49478">
    <property type="entry name" value="Cna protein B-type domain"/>
    <property type="match status" value="1"/>
</dbReference>
<evidence type="ECO:0000256" key="1">
    <source>
        <dbReference type="ARBA" id="ARBA00010116"/>
    </source>
</evidence>
<reference evidence="6" key="1">
    <citation type="journal article" date="2019" name="Int. J. Syst. Evol. Microbiol.">
        <title>The Global Catalogue of Microorganisms (GCM) 10K type strain sequencing project: providing services to taxonomists for standard genome sequencing and annotation.</title>
        <authorList>
            <consortium name="The Broad Institute Genomics Platform"/>
            <consortium name="The Broad Institute Genome Sequencing Center for Infectious Disease"/>
            <person name="Wu L."/>
            <person name="Ma J."/>
        </authorList>
    </citation>
    <scope>NUCLEOTIDE SEQUENCE [LARGE SCALE GENOMIC DNA]</scope>
    <source>
        <strain evidence="6">TISTR 1827</strain>
    </source>
</reference>
<comment type="similarity">
    <text evidence="1">Belongs to the intimin/invasin family.</text>
</comment>
<dbReference type="InterPro" id="IPR008964">
    <property type="entry name" value="Invasin/intimin_cell_adhesion"/>
</dbReference>
<evidence type="ECO:0000313" key="5">
    <source>
        <dbReference type="EMBL" id="MFD2663657.1"/>
    </source>
</evidence>
<dbReference type="RefSeq" id="WP_379280124.1">
    <property type="nucleotide sequence ID" value="NZ_JBHUGT010000022.1"/>
</dbReference>
<feature type="domain" description="Big-1" evidence="4">
    <location>
        <begin position="92"/>
        <end position="189"/>
    </location>
</feature>
<name>A0ABW5R4S6_9BACL</name>
<dbReference type="InterPro" id="IPR055382">
    <property type="entry name" value="DUF7601"/>
</dbReference>
<dbReference type="Pfam" id="PF24547">
    <property type="entry name" value="DUF7601"/>
    <property type="match status" value="1"/>
</dbReference>
<feature type="compositionally biased region" description="Acidic residues" evidence="2">
    <location>
        <begin position="505"/>
        <end position="516"/>
    </location>
</feature>
<dbReference type="Gene3D" id="2.60.40.1120">
    <property type="entry name" value="Carboxypeptidase-like, regulatory domain"/>
    <property type="match status" value="2"/>
</dbReference>
<protein>
    <submittedName>
        <fullName evidence="5">Carboxypeptidase regulatory-like domain-containing protein</fullName>
    </submittedName>
</protein>
<dbReference type="InterPro" id="IPR013783">
    <property type="entry name" value="Ig-like_fold"/>
</dbReference>
<dbReference type="Proteomes" id="UP001597493">
    <property type="component" value="Unassembled WGS sequence"/>
</dbReference>
<dbReference type="SUPFAM" id="SSF49464">
    <property type="entry name" value="Carboxypeptidase regulatory domain-like"/>
    <property type="match status" value="1"/>
</dbReference>
<dbReference type="PROSITE" id="PS51127">
    <property type="entry name" value="BIG1"/>
    <property type="match status" value="1"/>
</dbReference>
<dbReference type="Pfam" id="PF13620">
    <property type="entry name" value="CarboxypepD_reg"/>
    <property type="match status" value="1"/>
</dbReference>
<evidence type="ECO:0000256" key="2">
    <source>
        <dbReference type="SAM" id="MobiDB-lite"/>
    </source>
</evidence>
<gene>
    <name evidence="5" type="ORF">ACFSW5_25785</name>
</gene>
<dbReference type="InterPro" id="IPR008969">
    <property type="entry name" value="CarboxyPept-like_regulatory"/>
</dbReference>
<keyword evidence="6" id="KW-1185">Reference proteome</keyword>
<evidence type="ECO:0000313" key="6">
    <source>
        <dbReference type="Proteomes" id="UP001597493"/>
    </source>
</evidence>